<dbReference type="GO" id="GO:0003700">
    <property type="term" value="F:DNA-binding transcription factor activity"/>
    <property type="evidence" value="ECO:0007669"/>
    <property type="project" value="InterPro"/>
</dbReference>
<dbReference type="CDD" id="cd00592">
    <property type="entry name" value="HTH_MerR-like"/>
    <property type="match status" value="1"/>
</dbReference>
<dbReference type="Gene3D" id="1.10.1660.10">
    <property type="match status" value="1"/>
</dbReference>
<keyword evidence="3" id="KW-0238">DNA-binding</keyword>
<evidence type="ECO:0000259" key="5">
    <source>
        <dbReference type="PROSITE" id="PS50937"/>
    </source>
</evidence>
<keyword evidence="4" id="KW-0804">Transcription</keyword>
<dbReference type="EMBL" id="CP000323">
    <property type="protein sequence ID" value="ABE75568.1"/>
    <property type="molecule type" value="Genomic_DNA"/>
</dbReference>
<dbReference type="SUPFAM" id="SSF46955">
    <property type="entry name" value="Putative DNA-binding domain"/>
    <property type="match status" value="1"/>
</dbReference>
<dbReference type="SMART" id="SM00422">
    <property type="entry name" value="HTH_MERR"/>
    <property type="match status" value="1"/>
</dbReference>
<evidence type="ECO:0000256" key="1">
    <source>
        <dbReference type="ARBA" id="ARBA00022491"/>
    </source>
</evidence>
<dbReference type="KEGG" id="pcr:Pcryo_1791"/>
<evidence type="ECO:0000313" key="7">
    <source>
        <dbReference type="Proteomes" id="UP000002425"/>
    </source>
</evidence>
<dbReference type="Proteomes" id="UP000002425">
    <property type="component" value="Chromosome"/>
</dbReference>
<dbReference type="InterPro" id="IPR047057">
    <property type="entry name" value="MerR_fam"/>
</dbReference>
<evidence type="ECO:0000256" key="4">
    <source>
        <dbReference type="ARBA" id="ARBA00023163"/>
    </source>
</evidence>
<dbReference type="InterPro" id="IPR009061">
    <property type="entry name" value="DNA-bd_dom_put_sf"/>
</dbReference>
<organism evidence="6 7">
    <name type="scientific">Psychrobacter cryohalolentis (strain ATCC BAA-1226 / DSM 17306 / VKM B-2378 / K5)</name>
    <dbReference type="NCBI Taxonomy" id="335284"/>
    <lineage>
        <taxon>Bacteria</taxon>
        <taxon>Pseudomonadati</taxon>
        <taxon>Pseudomonadota</taxon>
        <taxon>Gammaproteobacteria</taxon>
        <taxon>Moraxellales</taxon>
        <taxon>Moraxellaceae</taxon>
        <taxon>Psychrobacter</taxon>
    </lineage>
</organism>
<gene>
    <name evidence="6" type="ordered locus">Pcryo_1791</name>
</gene>
<dbReference type="InterPro" id="IPR000551">
    <property type="entry name" value="MerR-type_HTH_dom"/>
</dbReference>
<protein>
    <submittedName>
        <fullName evidence="6">Transcriptional regulator, MerR family</fullName>
    </submittedName>
</protein>
<evidence type="ECO:0000256" key="2">
    <source>
        <dbReference type="ARBA" id="ARBA00023015"/>
    </source>
</evidence>
<dbReference type="PANTHER" id="PTHR30204:SF69">
    <property type="entry name" value="MERR-FAMILY TRANSCRIPTIONAL REGULATOR"/>
    <property type="match status" value="1"/>
</dbReference>
<dbReference type="Pfam" id="PF13411">
    <property type="entry name" value="MerR_1"/>
    <property type="match status" value="1"/>
</dbReference>
<proteinExistence type="predicted"/>
<reference evidence="6" key="1">
    <citation type="submission" date="2006-03" db="EMBL/GenBank/DDBJ databases">
        <title>Complete sequence of chromosome of Psychrobacter cryohalolentis K5.</title>
        <authorList>
            <consortium name="US DOE Joint Genome Institute"/>
            <person name="Copeland A."/>
            <person name="Lucas S."/>
            <person name="Lapidus A."/>
            <person name="Barry K."/>
            <person name="Detter J.C."/>
            <person name="Glavina del Rio T."/>
            <person name="Hammon N."/>
            <person name="Israni S."/>
            <person name="Dalin E."/>
            <person name="Tice H."/>
            <person name="Pitluck S."/>
            <person name="Brettin T."/>
            <person name="Bruce D."/>
            <person name="Han C."/>
            <person name="Tapia R."/>
            <person name="Sims D.R."/>
            <person name="Gilna P."/>
            <person name="Schmutz J."/>
            <person name="Larimer F."/>
            <person name="Land M."/>
            <person name="Hauser L."/>
            <person name="Kyrpides N."/>
            <person name="Kim E."/>
            <person name="Richardson P."/>
        </authorList>
    </citation>
    <scope>NUCLEOTIDE SEQUENCE</scope>
    <source>
        <strain evidence="6">K5</strain>
    </source>
</reference>
<dbReference type="PROSITE" id="PS50937">
    <property type="entry name" value="HTH_MERR_2"/>
    <property type="match status" value="1"/>
</dbReference>
<evidence type="ECO:0000313" key="6">
    <source>
        <dbReference type="EMBL" id="ABE75568.1"/>
    </source>
</evidence>
<dbReference type="STRING" id="335284.Pcryo_1791"/>
<sequence length="151" mass="17335">MKSDPAFLLIGALAKQANTTKDTIRHYDELGLLRSRKRQAGSRLYTEFHPECIERIEIIKNIKAVGFSLNEIKNGLNDYYDGNFSIDKRMLAVSEKLAQAKSEQAALTNVINQLTTRYRVLEEMKSNNNTLLSKDEWQKRIAELLPNDTPY</sequence>
<accession>Q1Q9T5</accession>
<dbReference type="RefSeq" id="WP_011514111.1">
    <property type="nucleotide sequence ID" value="NC_007969.1"/>
</dbReference>
<evidence type="ECO:0000256" key="3">
    <source>
        <dbReference type="ARBA" id="ARBA00023125"/>
    </source>
</evidence>
<dbReference type="PANTHER" id="PTHR30204">
    <property type="entry name" value="REDOX-CYCLING DRUG-SENSING TRANSCRIPTIONAL ACTIVATOR SOXR"/>
    <property type="match status" value="1"/>
</dbReference>
<name>Q1Q9T5_PSYCK</name>
<dbReference type="AlphaFoldDB" id="Q1Q9T5"/>
<dbReference type="GO" id="GO:0003677">
    <property type="term" value="F:DNA binding"/>
    <property type="evidence" value="ECO:0007669"/>
    <property type="project" value="UniProtKB-KW"/>
</dbReference>
<keyword evidence="2" id="KW-0805">Transcription regulation</keyword>
<dbReference type="eggNOG" id="COG0789">
    <property type="taxonomic scope" value="Bacteria"/>
</dbReference>
<keyword evidence="1" id="KW-0678">Repressor</keyword>
<feature type="domain" description="HTH merR-type" evidence="5">
    <location>
        <begin position="10"/>
        <end position="78"/>
    </location>
</feature>
<dbReference type="HOGENOM" id="CLU_060077_2_3_6"/>
<keyword evidence="7" id="KW-1185">Reference proteome</keyword>